<dbReference type="SUPFAM" id="SSF56059">
    <property type="entry name" value="Glutathione synthetase ATP-binding domain-like"/>
    <property type="match status" value="1"/>
</dbReference>
<proteinExistence type="predicted"/>
<dbReference type="HOGENOM" id="CLU_122726_0_0_4"/>
<protein>
    <recommendedName>
        <fullName evidence="1">Carbamoyl phosphate synthase ATP-binding domain-containing protein</fullName>
    </recommendedName>
</protein>
<organism evidence="2 3">
    <name type="scientific">Bordetella parapertussis (strain 12822 / ATCC BAA-587 / NCTC 13253)</name>
    <dbReference type="NCBI Taxonomy" id="257311"/>
    <lineage>
        <taxon>Bacteria</taxon>
        <taxon>Pseudomonadati</taxon>
        <taxon>Pseudomonadota</taxon>
        <taxon>Betaproteobacteria</taxon>
        <taxon>Burkholderiales</taxon>
        <taxon>Alcaligenaceae</taxon>
        <taxon>Bordetella</taxon>
    </lineage>
</organism>
<dbReference type="GO" id="GO:0005524">
    <property type="term" value="F:ATP binding"/>
    <property type="evidence" value="ECO:0007669"/>
    <property type="project" value="InterPro"/>
</dbReference>
<dbReference type="NCBIfam" id="NF046056">
    <property type="entry name" value="BPTD_3102_fam"/>
    <property type="match status" value="1"/>
</dbReference>
<evidence type="ECO:0000313" key="3">
    <source>
        <dbReference type="Proteomes" id="UP000001421"/>
    </source>
</evidence>
<accession>Q7W195</accession>
<reference evidence="2 3" key="1">
    <citation type="journal article" date="2003" name="Nat. Genet.">
        <title>Comparative analysis of the genome sequences of Bordetella pertussis, Bordetella parapertussis and Bordetella bronchiseptica.</title>
        <authorList>
            <person name="Parkhill J."/>
            <person name="Sebaihia M."/>
            <person name="Preston A."/>
            <person name="Murphy L.D."/>
            <person name="Thomson N.R."/>
            <person name="Harris D.E."/>
            <person name="Holden M.T.G."/>
            <person name="Churcher C.M."/>
            <person name="Bentley S.D."/>
            <person name="Mungall K.L."/>
            <person name="Cerdeno-Tarraga A.-M."/>
            <person name="Temple L."/>
            <person name="James K.D."/>
            <person name="Harris B."/>
            <person name="Quail M.A."/>
            <person name="Achtman M."/>
            <person name="Atkin R."/>
            <person name="Baker S."/>
            <person name="Basham D."/>
            <person name="Bason N."/>
            <person name="Cherevach I."/>
            <person name="Chillingworth T."/>
            <person name="Collins M."/>
            <person name="Cronin A."/>
            <person name="Davis P."/>
            <person name="Doggett J."/>
            <person name="Feltwell T."/>
            <person name="Goble A."/>
            <person name="Hamlin N."/>
            <person name="Hauser H."/>
            <person name="Holroyd S."/>
            <person name="Jagels K."/>
            <person name="Leather S."/>
            <person name="Moule S."/>
            <person name="Norberczak H."/>
            <person name="O'Neil S."/>
            <person name="Ormond D."/>
            <person name="Price C."/>
            <person name="Rabbinowitsch E."/>
            <person name="Rutter S."/>
            <person name="Sanders M."/>
            <person name="Saunders D."/>
            <person name="Seeger K."/>
            <person name="Sharp S."/>
            <person name="Simmonds M."/>
            <person name="Skelton J."/>
            <person name="Squares R."/>
            <person name="Squares S."/>
            <person name="Stevens K."/>
            <person name="Unwin L."/>
            <person name="Whitehead S."/>
            <person name="Barrell B.G."/>
            <person name="Maskell D.J."/>
        </authorList>
    </citation>
    <scope>NUCLEOTIDE SEQUENCE [LARGE SCALE GENOMIC DNA]</scope>
    <source>
        <strain evidence="2 3">12822 / ATCC BAA-587 / NCTC 13253</strain>
    </source>
</reference>
<name>Q7W195_BORPA</name>
<gene>
    <name evidence="2" type="ordered locus">BPP0801</name>
</gene>
<dbReference type="Gene3D" id="3.30.470.20">
    <property type="entry name" value="ATP-grasp fold, B domain"/>
    <property type="match status" value="1"/>
</dbReference>
<evidence type="ECO:0000313" key="2">
    <source>
        <dbReference type="EMBL" id="CAE40210.1"/>
    </source>
</evidence>
<feature type="domain" description="Carbamoyl phosphate synthase ATP-binding" evidence="1">
    <location>
        <begin position="73"/>
        <end position="126"/>
    </location>
</feature>
<dbReference type="KEGG" id="bpa:BPP0801"/>
<evidence type="ECO:0000259" key="1">
    <source>
        <dbReference type="Pfam" id="PF02786"/>
    </source>
</evidence>
<dbReference type="AlphaFoldDB" id="Q7W195"/>
<dbReference type="InterPro" id="IPR005479">
    <property type="entry name" value="CPAse_ATP-bd"/>
</dbReference>
<dbReference type="EMBL" id="BX640425">
    <property type="protein sequence ID" value="CAE40210.1"/>
    <property type="molecule type" value="Genomic_DNA"/>
</dbReference>
<dbReference type="Proteomes" id="UP000001421">
    <property type="component" value="Chromosome"/>
</dbReference>
<dbReference type="Pfam" id="PF02786">
    <property type="entry name" value="CPSase_L_D2"/>
    <property type="match status" value="1"/>
</dbReference>
<sequence length="218" mass="23307">MIRLSLLTNLNGRWPMSADISFVSTRRRMAPGRVDLTAGGERRLDIPVHAGIDGSVEAGRAWERCVWRAARVLIAECPAPRLSARLEATLRGVAVRIARDRGWRGIGTVVFSLDVGTGMFRMIEARLCGLQQGGPAADAASGGHALEVRISACADSGRRGAHLLTYGATRGEALRRAYQALAKLPGLAQADRAFLMDRIASPAFCSGLTGSQLDRIAS</sequence>